<dbReference type="Proteomes" id="UP000790787">
    <property type="component" value="Chromosome 7"/>
</dbReference>
<reference evidence="2" key="2">
    <citation type="submission" date="2025-08" db="UniProtKB">
        <authorList>
            <consortium name="RefSeq"/>
        </authorList>
    </citation>
    <scope>IDENTIFICATION</scope>
    <source>
        <tissue evidence="2">Leaf</tissue>
    </source>
</reference>
<accession>A0AC58RPY9</accession>
<dbReference type="RefSeq" id="XP_075074782.1">
    <property type="nucleotide sequence ID" value="XM_075218681.1"/>
</dbReference>
<reference evidence="1" key="1">
    <citation type="journal article" date="2014" name="Nat. Commun.">
        <title>The tobacco genome sequence and its comparison with those of tomato and potato.</title>
        <authorList>
            <person name="Sierro N."/>
            <person name="Battey J.N."/>
            <person name="Ouadi S."/>
            <person name="Bakaher N."/>
            <person name="Bovet L."/>
            <person name="Willig A."/>
            <person name="Goepfert S."/>
            <person name="Peitsch M.C."/>
            <person name="Ivanov N.V."/>
        </authorList>
    </citation>
    <scope>NUCLEOTIDE SEQUENCE [LARGE SCALE GENOMIC DNA]</scope>
</reference>
<evidence type="ECO:0000313" key="1">
    <source>
        <dbReference type="Proteomes" id="UP000790787"/>
    </source>
</evidence>
<organism evidence="1 2">
    <name type="scientific">Nicotiana tabacum</name>
    <name type="common">Common tobacco</name>
    <dbReference type="NCBI Taxonomy" id="4097"/>
    <lineage>
        <taxon>Eukaryota</taxon>
        <taxon>Viridiplantae</taxon>
        <taxon>Streptophyta</taxon>
        <taxon>Embryophyta</taxon>
        <taxon>Tracheophyta</taxon>
        <taxon>Spermatophyta</taxon>
        <taxon>Magnoliopsida</taxon>
        <taxon>eudicotyledons</taxon>
        <taxon>Gunneridae</taxon>
        <taxon>Pentapetalae</taxon>
        <taxon>asterids</taxon>
        <taxon>lamiids</taxon>
        <taxon>Solanales</taxon>
        <taxon>Solanaceae</taxon>
        <taxon>Nicotianoideae</taxon>
        <taxon>Nicotianeae</taxon>
        <taxon>Nicotiana</taxon>
    </lineage>
</organism>
<evidence type="ECO:0000313" key="2">
    <source>
        <dbReference type="RefSeq" id="XP_075074782.1"/>
    </source>
</evidence>
<sequence>MDNYSQQPWKPSVAPLPIPKKFKMPDIPKYDGTTDPRDHITTFTIGVKGNDLTKQDIESVLVKKFGSSVNIILLRVVNEMQANDKLVPKTWTLSGFDNYDIGTKGEIILATFAEGVVKDTKFQVIDMDMAYNVILGRLRIHEMYVVPSTLHQVIKFPSQWGIRQIHGDQQASQNINSVADSGVKNDIANEK</sequence>
<proteinExistence type="predicted"/>
<keyword evidence="1" id="KW-1185">Reference proteome</keyword>
<name>A0AC58RPY9_TOBAC</name>
<protein>
    <submittedName>
        <fullName evidence="2">Uncharacterized protein LOC142162338</fullName>
    </submittedName>
</protein>
<gene>
    <name evidence="2" type="primary">LOC142162338</name>
</gene>